<dbReference type="Pfam" id="PF13472">
    <property type="entry name" value="Lipase_GDSL_2"/>
    <property type="match status" value="1"/>
</dbReference>
<proteinExistence type="predicted"/>
<dbReference type="SUPFAM" id="SSF52266">
    <property type="entry name" value="SGNH hydrolase"/>
    <property type="match status" value="1"/>
</dbReference>
<dbReference type="AlphaFoldDB" id="A0A6G6W8I5"/>
<evidence type="ECO:0000313" key="2">
    <source>
        <dbReference type="EMBL" id="QIG41519.1"/>
    </source>
</evidence>
<protein>
    <submittedName>
        <fullName evidence="2">SGNH/GDSL hydrolase family protein</fullName>
    </submittedName>
</protein>
<dbReference type="InterPro" id="IPR013830">
    <property type="entry name" value="SGNH_hydro"/>
</dbReference>
<gene>
    <name evidence="2" type="ORF">G5V58_00915</name>
</gene>
<dbReference type="Proteomes" id="UP000502996">
    <property type="component" value="Chromosome"/>
</dbReference>
<evidence type="ECO:0000313" key="3">
    <source>
        <dbReference type="Proteomes" id="UP000502996"/>
    </source>
</evidence>
<reference evidence="2 3" key="1">
    <citation type="submission" date="2020-02" db="EMBL/GenBank/DDBJ databases">
        <title>Full genome sequence of Nocardioides sp. R-3366.</title>
        <authorList>
            <person name="Im W.-T."/>
        </authorList>
    </citation>
    <scope>NUCLEOTIDE SEQUENCE [LARGE SCALE GENOMIC DNA]</scope>
    <source>
        <strain evidence="2 3">R-3366</strain>
    </source>
</reference>
<name>A0A6G6W8I5_9ACTN</name>
<organism evidence="2 3">
    <name type="scientific">Nocardioides anomalus</name>
    <dbReference type="NCBI Taxonomy" id="2712223"/>
    <lineage>
        <taxon>Bacteria</taxon>
        <taxon>Bacillati</taxon>
        <taxon>Actinomycetota</taxon>
        <taxon>Actinomycetes</taxon>
        <taxon>Propionibacteriales</taxon>
        <taxon>Nocardioidaceae</taxon>
        <taxon>Nocardioides</taxon>
    </lineage>
</organism>
<feature type="domain" description="SGNH hydrolase-type esterase" evidence="1">
    <location>
        <begin position="64"/>
        <end position="216"/>
    </location>
</feature>
<dbReference type="Gene3D" id="3.40.50.1110">
    <property type="entry name" value="SGNH hydrolase"/>
    <property type="match status" value="1"/>
</dbReference>
<keyword evidence="2" id="KW-0378">Hydrolase</keyword>
<sequence length="231" mass="24544">MLSRVLLVRRRTALTLALALVVALVATGVFAARASANLSRCERFAAASVARAQHVTGQGERVVVIGDSWSAGLGLDRPVQSWPSRLPGRVHVAGFSGSGFSEDASPCGRVSFADRAPAALKYGADLVVVEGGLNDYDRSRAEITAGFARVMRDTAAYPTVVVGPASAPSRARYVPRVDQLLRELCAKYGVPYVSTVDLDLPYRDDRLHLTPTGHRLFGDAVAARIALATQG</sequence>
<dbReference type="CDD" id="cd00229">
    <property type="entry name" value="SGNH_hydrolase"/>
    <property type="match status" value="1"/>
</dbReference>
<dbReference type="InterPro" id="IPR006311">
    <property type="entry name" value="TAT_signal"/>
</dbReference>
<dbReference type="PROSITE" id="PS51318">
    <property type="entry name" value="TAT"/>
    <property type="match status" value="1"/>
</dbReference>
<dbReference type="PANTHER" id="PTHR30383">
    <property type="entry name" value="THIOESTERASE 1/PROTEASE 1/LYSOPHOSPHOLIPASE L1"/>
    <property type="match status" value="1"/>
</dbReference>
<dbReference type="EMBL" id="CP049257">
    <property type="protein sequence ID" value="QIG41519.1"/>
    <property type="molecule type" value="Genomic_DNA"/>
</dbReference>
<dbReference type="GO" id="GO:0016787">
    <property type="term" value="F:hydrolase activity"/>
    <property type="evidence" value="ECO:0007669"/>
    <property type="project" value="UniProtKB-KW"/>
</dbReference>
<evidence type="ECO:0000259" key="1">
    <source>
        <dbReference type="Pfam" id="PF13472"/>
    </source>
</evidence>
<dbReference type="RefSeq" id="WP_165227937.1">
    <property type="nucleotide sequence ID" value="NZ_CP049257.1"/>
</dbReference>
<dbReference type="KEGG" id="nano:G5V58_00915"/>
<keyword evidence="3" id="KW-1185">Reference proteome</keyword>
<dbReference type="InterPro" id="IPR036514">
    <property type="entry name" value="SGNH_hydro_sf"/>
</dbReference>
<dbReference type="InterPro" id="IPR051532">
    <property type="entry name" value="Ester_Hydrolysis_Enzymes"/>
</dbReference>
<accession>A0A6G6W8I5</accession>